<name>A0A834YYX8_TETSI</name>
<proteinExistence type="predicted"/>
<sequence length="144" mass="16013">MRAFSRFLYFRVSVVLDLELQEPCEIENYLESEVIMAESPKNRRSSSSSSDEEIVGGDGSGVELENREASGGIGTNNDGIIDRSLPREKTLPAETSNADKLESTSNGHKLETSKTVRRRHNIVGEEAAQIFDDRISVQKKLRIA</sequence>
<keyword evidence="3" id="KW-1185">Reference proteome</keyword>
<dbReference type="EMBL" id="JABCRI010000014">
    <property type="protein sequence ID" value="KAF8394191.1"/>
    <property type="molecule type" value="Genomic_DNA"/>
</dbReference>
<dbReference type="OrthoDB" id="5835829at2759"/>
<evidence type="ECO:0000313" key="3">
    <source>
        <dbReference type="Proteomes" id="UP000655225"/>
    </source>
</evidence>
<evidence type="ECO:0000313" key="2">
    <source>
        <dbReference type="EMBL" id="KAF8394191.1"/>
    </source>
</evidence>
<protein>
    <submittedName>
        <fullName evidence="2">Uncharacterized protein</fullName>
    </submittedName>
</protein>
<reference evidence="2 3" key="1">
    <citation type="submission" date="2020-04" db="EMBL/GenBank/DDBJ databases">
        <title>Plant Genome Project.</title>
        <authorList>
            <person name="Zhang R.-G."/>
        </authorList>
    </citation>
    <scope>NUCLEOTIDE SEQUENCE [LARGE SCALE GENOMIC DNA]</scope>
    <source>
        <strain evidence="2">YNK0</strain>
        <tissue evidence="2">Leaf</tissue>
    </source>
</reference>
<feature type="compositionally biased region" description="Basic and acidic residues" evidence="1">
    <location>
        <begin position="80"/>
        <end position="113"/>
    </location>
</feature>
<dbReference type="AlphaFoldDB" id="A0A834YYX8"/>
<evidence type="ECO:0000256" key="1">
    <source>
        <dbReference type="SAM" id="MobiDB-lite"/>
    </source>
</evidence>
<comment type="caution">
    <text evidence="2">The sequence shown here is derived from an EMBL/GenBank/DDBJ whole genome shotgun (WGS) entry which is preliminary data.</text>
</comment>
<dbReference type="Proteomes" id="UP000655225">
    <property type="component" value="Unassembled WGS sequence"/>
</dbReference>
<gene>
    <name evidence="2" type="ORF">HHK36_020398</name>
</gene>
<feature type="region of interest" description="Disordered" evidence="1">
    <location>
        <begin position="38"/>
        <end position="113"/>
    </location>
</feature>
<accession>A0A834YYX8</accession>
<organism evidence="2 3">
    <name type="scientific">Tetracentron sinense</name>
    <name type="common">Spur-leaf</name>
    <dbReference type="NCBI Taxonomy" id="13715"/>
    <lineage>
        <taxon>Eukaryota</taxon>
        <taxon>Viridiplantae</taxon>
        <taxon>Streptophyta</taxon>
        <taxon>Embryophyta</taxon>
        <taxon>Tracheophyta</taxon>
        <taxon>Spermatophyta</taxon>
        <taxon>Magnoliopsida</taxon>
        <taxon>Trochodendrales</taxon>
        <taxon>Trochodendraceae</taxon>
        <taxon>Tetracentron</taxon>
    </lineage>
</organism>